<organism evidence="4 5">
    <name type="scientific">Leptomonas pyrrhocoris</name>
    <name type="common">Firebug parasite</name>
    <dbReference type="NCBI Taxonomy" id="157538"/>
    <lineage>
        <taxon>Eukaryota</taxon>
        <taxon>Discoba</taxon>
        <taxon>Euglenozoa</taxon>
        <taxon>Kinetoplastea</taxon>
        <taxon>Metakinetoplastina</taxon>
        <taxon>Trypanosomatida</taxon>
        <taxon>Trypanosomatidae</taxon>
        <taxon>Leishmaniinae</taxon>
        <taxon>Leptomonas</taxon>
    </lineage>
</organism>
<evidence type="ECO:0000313" key="5">
    <source>
        <dbReference type="Proteomes" id="UP000037923"/>
    </source>
</evidence>
<feature type="compositionally biased region" description="Low complexity" evidence="2">
    <location>
        <begin position="1719"/>
        <end position="1745"/>
    </location>
</feature>
<feature type="compositionally biased region" description="Polar residues" evidence="2">
    <location>
        <begin position="1773"/>
        <end position="1794"/>
    </location>
</feature>
<feature type="compositionally biased region" description="Low complexity" evidence="2">
    <location>
        <begin position="1949"/>
        <end position="1964"/>
    </location>
</feature>
<feature type="region of interest" description="Disordered" evidence="2">
    <location>
        <begin position="2222"/>
        <end position="2256"/>
    </location>
</feature>
<feature type="region of interest" description="Disordered" evidence="2">
    <location>
        <begin position="975"/>
        <end position="994"/>
    </location>
</feature>
<feature type="region of interest" description="Disordered" evidence="2">
    <location>
        <begin position="502"/>
        <end position="537"/>
    </location>
</feature>
<feature type="region of interest" description="Disordered" evidence="2">
    <location>
        <begin position="1270"/>
        <end position="1414"/>
    </location>
</feature>
<feature type="compositionally biased region" description="Low complexity" evidence="2">
    <location>
        <begin position="2107"/>
        <end position="2117"/>
    </location>
</feature>
<comment type="caution">
    <text evidence="4">The sequence shown here is derived from an EMBL/GenBank/DDBJ whole genome shotgun (WGS) entry which is preliminary data.</text>
</comment>
<feature type="region of interest" description="Disordered" evidence="2">
    <location>
        <begin position="1456"/>
        <end position="1517"/>
    </location>
</feature>
<feature type="compositionally biased region" description="Low complexity" evidence="2">
    <location>
        <begin position="305"/>
        <end position="316"/>
    </location>
</feature>
<feature type="region of interest" description="Disordered" evidence="2">
    <location>
        <begin position="2749"/>
        <end position="2793"/>
    </location>
</feature>
<feature type="region of interest" description="Disordered" evidence="2">
    <location>
        <begin position="1214"/>
        <end position="1240"/>
    </location>
</feature>
<feature type="compositionally biased region" description="Basic and acidic residues" evidence="2">
    <location>
        <begin position="1965"/>
        <end position="1977"/>
    </location>
</feature>
<feature type="compositionally biased region" description="Polar residues" evidence="2">
    <location>
        <begin position="524"/>
        <end position="534"/>
    </location>
</feature>
<proteinExistence type="predicted"/>
<feature type="compositionally biased region" description="Polar residues" evidence="2">
    <location>
        <begin position="96"/>
        <end position="113"/>
    </location>
</feature>
<evidence type="ECO:0000256" key="1">
    <source>
        <dbReference type="SAM" id="Coils"/>
    </source>
</evidence>
<feature type="compositionally biased region" description="Low complexity" evidence="2">
    <location>
        <begin position="2321"/>
        <end position="2349"/>
    </location>
</feature>
<feature type="region of interest" description="Disordered" evidence="2">
    <location>
        <begin position="2874"/>
        <end position="2949"/>
    </location>
</feature>
<dbReference type="OMA" id="HIVASNQ"/>
<feature type="compositionally biased region" description="Basic and acidic residues" evidence="2">
    <location>
        <begin position="2299"/>
        <end position="2310"/>
    </location>
</feature>
<dbReference type="Proteomes" id="UP000037923">
    <property type="component" value="Unassembled WGS sequence"/>
</dbReference>
<feature type="compositionally biased region" description="Low complexity" evidence="2">
    <location>
        <begin position="2529"/>
        <end position="2545"/>
    </location>
</feature>
<feature type="region of interest" description="Disordered" evidence="2">
    <location>
        <begin position="182"/>
        <end position="230"/>
    </location>
</feature>
<name>A0A0N0DU99_LEPPY</name>
<evidence type="ECO:0000313" key="4">
    <source>
        <dbReference type="EMBL" id="KPA78614.1"/>
    </source>
</evidence>
<feature type="compositionally biased region" description="Basic residues" evidence="2">
    <location>
        <begin position="2940"/>
        <end position="2949"/>
    </location>
</feature>
<feature type="compositionally biased region" description="Polar residues" evidence="2">
    <location>
        <begin position="2916"/>
        <end position="2939"/>
    </location>
</feature>
<feature type="region of interest" description="Disordered" evidence="2">
    <location>
        <begin position="2526"/>
        <end position="2549"/>
    </location>
</feature>
<sequence>MQTEARESDHTAAAAAAAASATAATVAEDSSDNWEVVHVTPATAECDLANITTPRCFVLHSTTGFHTPLPLSLHTAAAAAAASGINGALYSGSTDAGGTASATLPPHSCTSSLPYPRDKTAVDVVREEAGAESAQHAENSCAAAEPSSCDLFGAYRRVRVIHNTAPCLISCATEFGSPPPPSNCIHTDGSTPLVSGVPPLVRTGSPSSQPSSSSCARQRAQPQPSSSSSLLQTSLHSMRGFFAALGSPLSPPLPAQQDSSAFLTATAATGATGGPRAAPPSASPPLSPLANVHAQSAARRVSKAPSSPRRSHPSSSTLAETVIFIDPLEIIAEAAISFVDVVFAAHVSVTGSGTVQFVNCCFGHRSTSQLCQQFVSNPLTSDTGVSAKTDSGATRQHACPTSVPAGDLMQLVTEDVNNACVDSSDDPGQLSGWAAPVASAVDHASLLSSEDHGGSGNKPSLTDSKPLEWTSPLKNEAESNSGVFGPNTGFALPTTMRMMSMRQRSSLASNVSGPPALAEPPKGNANSNTNTSKGSRAAAPLNAAASTLGTMAGITDSAATSVLDVHGGSYCVLNQCDLYGGCAGASLVCRDNSHSSVTDCSFDGPSITWAAIEVRDTAEATIQYTNIRQVMGVGVFVSNHGRATVDSSVIERCGIAGVVATDYGTVSLQNTGVEASVSGVCVSLSCSAEAQMIGCGFTTRFTLPRRAAGLMLVEHLHSLGALRPVTDAAGTTSPARDSILSSVGSPLLQHALHADLESLLCLWLLHIGASAAALPTSSQSLVLCDHAVAVVAECEFTCAIGLPRRSLPPATANAKDGNVVGTHDKEENASFNGSHADRSNGAMQSLSGFPPVAVQTGGGADLKVPNALDLVGSSGNNNPLTVSLSGSSVTRRVAAEPDESEMRRSLTHVAMAKLERAEDGVDDDGAPRLSDATPHASCSSVRALASTGVAARAASSSLLSGPGRAVLSAATTMSSASAADDPRPFPTPTSCAGSGFSPLPLPVRRVIAGLLSSYVMAREVFGEYLGDKRRLHAAERAVKNSATGVPSPLSSSKKTDVGSVSNARQSFVGERTCTELFLSFEALTEMDNKEDDEDASAVGLGLNGERSATSRRLSTLSTAAMLTLQQSLHQLGCLPVLMAPNGGVYHIVASNQASLVLTSSVLSLALPPQLMVTLPSAWASAASYYVRGADAFPPTIRTTAAPLVAAVLDYHEPDGVSPHADRHERDRAARQRKNAKEPQERVNPFCSIYTRSNVIQYECVSMTSAQAGFTRQVPPHGSQAPSARAAGGASQQQQQQEEDAEVGKNAAVDASSRHGNTIGARNESGDAEDAEAVAAATQPHSALVGGPSGGGDHNDGWPTRRSATDAAGVAEDAGKSPPPLSPPTASSSAVQYPLPHAPMQRQSPDPHGAPPASVEFNTAAWGLVLITPQAARHSEALDKAVRMQAEHWCRVEQTASASTTAAATPATVGEGPLQIPAPLWRSNSKGAGRPSSPASTSAPVLTAGTTADTQETASTSSAQVHRLGNIFLNMANPAELLSVTHPEHICSAFPTFANVMELPAAQHYPVYPAQGPPSSNTAQRAASSHHGTNATMATAAISSPVNVPATTDFVGGVHRHPSEVGRTTTTAAANDFHSPTASAVPGTPQGEREMGRLHVNADMQRQMLLDDVDAPPFLAAAAAAAGCDEASGGAPNTQSPTHVVAGRVSQPAERTKVGVSHFSSTVPPSSNRSSAMQERTASAVTATVTKSNPLSMGEGEEEEEREGSRSMKITKFNGPNAQTSAHRSNLSSRASSQRGRLHFPEFPAGSGSDTDDFALLPTDTGAIQPPSSPQLSILDVESVGSSSTSSSRSTSSRSSRNDGDSNGGGGGQGSNPDSGDRRQPEKRPKWTLRRERSASNSHDAAEVTSASEGGKQMGGKEATASHREAQRRARPCTMRSDPSFNAGSENGEGDASQSESSSGSGSEAPGEKNEDVAEVKKQRYHNKAKAPTASPHPPPHSTARRPSASLSKSALQPQSMLPLPVFQRSPSKPELNSFARPSRGGPPLVDRAESLHSSPSSKSRLGTVSSLSSYSSKHDRHDSRHRLRQRRIPRATVQSSFSPSETPPRGSPTTSNTTSSSHLHHNPLKEERGAVEAAATAATAAERPVALGAAMERMAQLEDQLLQMQRILMQQQTQVSQMHSAILQSSGSQPEMGTFDTQSSLFALPFTAKTPIDAAGQAWVTARDSRRTQSDSNWNSFSNSKLQQPATPHRTPNTFAPHTLSLHITAAETAPVDEETKQNAGGKTPAVPPPAPPPRQPLHHSERAENEEGKLLTAAEDNGTAAAPASSGKAAKSSSSNSSSNNQSNKSVATTSTSARAPNTPQHPLNPPTEATPPQMTPTAAAAAVVVMDPSPPRSPPPNLTQVPPLRARVRRPSTGTTVDLFLLAAAQHSRLGTLAAAQGAAGETVEGANLTGYNNNVNNTIIQSLSAPQYSTGAEDVDEDAAADEEEEERRWEEELLRRLQTIHRGNTGADGRGRGERWRERFPFPTSARSMAAAGGGPSASNAGRRDHAGEAAIGEGENGAKDDAQEEEMHDGVFADHDALPAHHPSSPTVAYEPWRTTVATGTRYAHRPPPHPYCAPHPSSSARAAVAAVNNNVSPDRVDGNGDAGEQPPLRWREPAPPPALHTPWDTAGTYASSSSPRSPRAPRPHRPNSTLVPPTAYAETANAAPLSPTVFFSPLRASNAPTATTTMTSPTAYGAGGCGPPGLYLCGRRRSGHPRSPTQPASPPHLQQPPPSQQQRTTPATPHLPPSSRIAHLHEDYIHDQYARAAWDAVLTQSRAREREGQRLTSLRQSGQVHRLYTGPVRERVYRASVQARPSREQLYRRHGCTFTPKINQAQNGPRRTTLQNGTPRGPRNRPQRGAGSPITPAPVSSALPSHNTTMTCDDTTSSINTQRSHASQRGRPPPR</sequence>
<reference evidence="4 5" key="1">
    <citation type="submission" date="2015-07" db="EMBL/GenBank/DDBJ databases">
        <title>High-quality genome of monoxenous trypanosomatid Leptomonas pyrrhocoris.</title>
        <authorList>
            <person name="Flegontov P."/>
            <person name="Butenko A."/>
            <person name="Firsov S."/>
            <person name="Vlcek C."/>
            <person name="Logacheva M.D."/>
            <person name="Field M."/>
            <person name="Filatov D."/>
            <person name="Flegontova O."/>
            <person name="Gerasimov E."/>
            <person name="Jackson A.P."/>
            <person name="Kelly S."/>
            <person name="Opperdoes F."/>
            <person name="O'Reilly A."/>
            <person name="Votypka J."/>
            <person name="Yurchenko V."/>
            <person name="Lukes J."/>
        </authorList>
    </citation>
    <scope>NUCLEOTIDE SEQUENCE [LARGE SCALE GENOMIC DNA]</scope>
    <source>
        <strain evidence="4">H10</strain>
    </source>
</reference>
<feature type="region of interest" description="Disordered" evidence="2">
    <location>
        <begin position="2636"/>
        <end position="2698"/>
    </location>
</feature>
<feature type="compositionally biased region" description="Polar residues" evidence="2">
    <location>
        <begin position="2350"/>
        <end position="2363"/>
    </location>
</feature>
<dbReference type="RefSeq" id="XP_015657053.1">
    <property type="nucleotide sequence ID" value="XM_015804479.1"/>
</dbReference>
<feature type="compositionally biased region" description="Pro residues" evidence="2">
    <location>
        <begin position="2286"/>
        <end position="2296"/>
    </location>
</feature>
<feature type="compositionally biased region" description="Pro residues" evidence="2">
    <location>
        <begin position="2765"/>
        <end position="2777"/>
    </location>
</feature>
<feature type="compositionally biased region" description="Polar residues" evidence="2">
    <location>
        <begin position="1492"/>
        <end position="1517"/>
    </location>
</feature>
<protein>
    <recommendedName>
        <fullName evidence="3">Right handed beta helix domain-containing protein</fullName>
    </recommendedName>
</protein>
<feature type="compositionally biased region" description="Acidic residues" evidence="2">
    <location>
        <begin position="2476"/>
        <end position="2489"/>
    </location>
</feature>
<feature type="region of interest" description="Disordered" evidence="2">
    <location>
        <begin position="1684"/>
        <end position="2123"/>
    </location>
</feature>
<feature type="compositionally biased region" description="Low complexity" evidence="2">
    <location>
        <begin position="1838"/>
        <end position="1854"/>
    </location>
</feature>
<evidence type="ECO:0000259" key="3">
    <source>
        <dbReference type="Pfam" id="PF13229"/>
    </source>
</evidence>
<feature type="region of interest" description="Disordered" evidence="2">
    <location>
        <begin position="916"/>
        <end position="936"/>
    </location>
</feature>
<gene>
    <name evidence="4" type="ORF">ABB37_06214</name>
</gene>
<feature type="compositionally biased region" description="Low complexity" evidence="2">
    <location>
        <begin position="1456"/>
        <end position="1467"/>
    </location>
</feature>
<feature type="compositionally biased region" description="Basic and acidic residues" evidence="2">
    <location>
        <begin position="1874"/>
        <end position="1893"/>
    </location>
</feature>
<feature type="compositionally biased region" description="Low complexity" evidence="2">
    <location>
        <begin position="1277"/>
        <end position="1295"/>
    </location>
</feature>
<feature type="region of interest" description="Disordered" evidence="2">
    <location>
        <begin position="2272"/>
        <end position="2378"/>
    </location>
</feature>
<feature type="compositionally biased region" description="Polar residues" evidence="2">
    <location>
        <begin position="2874"/>
        <end position="2892"/>
    </location>
</feature>
<feature type="region of interest" description="Disordered" evidence="2">
    <location>
        <begin position="96"/>
        <end position="116"/>
    </location>
</feature>
<feature type="compositionally biased region" description="Polar residues" evidence="2">
    <location>
        <begin position="1626"/>
        <end position="1637"/>
    </location>
</feature>
<dbReference type="InterPro" id="IPR039448">
    <property type="entry name" value="Beta_helix"/>
</dbReference>
<dbReference type="GeneID" id="26906503"/>
<feature type="region of interest" description="Disordered" evidence="2">
    <location>
        <begin position="1626"/>
        <end position="1648"/>
    </location>
</feature>
<evidence type="ECO:0000256" key="2">
    <source>
        <dbReference type="SAM" id="MobiDB-lite"/>
    </source>
</evidence>
<feature type="compositionally biased region" description="Pro residues" evidence="2">
    <location>
        <begin position="277"/>
        <end position="287"/>
    </location>
</feature>
<feature type="region of interest" description="Disordered" evidence="2">
    <location>
        <begin position="2470"/>
        <end position="2490"/>
    </location>
</feature>
<dbReference type="Pfam" id="PF13229">
    <property type="entry name" value="Beta_helix"/>
    <property type="match status" value="1"/>
</dbReference>
<feature type="compositionally biased region" description="Polar residues" evidence="2">
    <location>
        <begin position="2006"/>
        <end position="2015"/>
    </location>
</feature>
<dbReference type="VEuPathDB" id="TriTrypDB:LpyrH10_13_1590"/>
<feature type="coiled-coil region" evidence="1">
    <location>
        <begin position="2147"/>
        <end position="2174"/>
    </location>
</feature>
<feature type="compositionally biased region" description="Low complexity" evidence="2">
    <location>
        <begin position="2051"/>
        <end position="2071"/>
    </location>
</feature>
<accession>A0A0N0DU99</accession>
<feature type="compositionally biased region" description="Basic residues" evidence="2">
    <location>
        <begin position="2079"/>
        <end position="2089"/>
    </location>
</feature>
<keyword evidence="1" id="KW-0175">Coiled coil</keyword>
<feature type="compositionally biased region" description="Polar residues" evidence="2">
    <location>
        <begin position="184"/>
        <end position="193"/>
    </location>
</feature>
<dbReference type="OrthoDB" id="10616778at2759"/>
<feature type="region of interest" description="Disordered" evidence="2">
    <location>
        <begin position="270"/>
        <end position="316"/>
    </location>
</feature>
<dbReference type="EMBL" id="LGTL01000013">
    <property type="protein sequence ID" value="KPA78614.1"/>
    <property type="molecule type" value="Genomic_DNA"/>
</dbReference>
<feature type="domain" description="Right handed beta helix" evidence="3">
    <location>
        <begin position="564"/>
        <end position="687"/>
    </location>
</feature>
<feature type="compositionally biased region" description="Low complexity" evidence="2">
    <location>
        <begin position="205"/>
        <end position="230"/>
    </location>
</feature>
<feature type="compositionally biased region" description="Polar residues" evidence="2">
    <location>
        <begin position="2230"/>
        <end position="2256"/>
    </location>
</feature>
<keyword evidence="5" id="KW-1185">Reference proteome</keyword>
<feature type="region of interest" description="Disordered" evidence="2">
    <location>
        <begin position="447"/>
        <end position="468"/>
    </location>
</feature>